<gene>
    <name evidence="1" type="ORF">BOW53_15680</name>
</gene>
<protein>
    <submittedName>
        <fullName evidence="1">Uncharacterized protein</fullName>
    </submittedName>
</protein>
<keyword evidence="2" id="KW-1185">Reference proteome</keyword>
<accession>A0A1T2KZW7</accession>
<evidence type="ECO:0000313" key="2">
    <source>
        <dbReference type="Proteomes" id="UP000191110"/>
    </source>
</evidence>
<reference evidence="1 2" key="1">
    <citation type="submission" date="2016-11" db="EMBL/GenBank/DDBJ databases">
        <title>Mixed transmission modes and dynamic genome evolution in an obligate animal-bacterial symbiosis.</title>
        <authorList>
            <person name="Russell S.L."/>
            <person name="Corbett-Detig R.B."/>
            <person name="Cavanaugh C.M."/>
        </authorList>
    </citation>
    <scope>NUCLEOTIDE SEQUENCE [LARGE SCALE GENOMIC DNA]</scope>
    <source>
        <strain evidence="1">Sveles-Q1</strain>
    </source>
</reference>
<dbReference type="Proteomes" id="UP000191110">
    <property type="component" value="Unassembled WGS sequence"/>
</dbReference>
<comment type="caution">
    <text evidence="1">The sequence shown here is derived from an EMBL/GenBank/DDBJ whole genome shotgun (WGS) entry which is preliminary data.</text>
</comment>
<organism evidence="1 2">
    <name type="scientific">Solemya pervernicosa gill symbiont</name>
    <dbReference type="NCBI Taxonomy" id="642797"/>
    <lineage>
        <taxon>Bacteria</taxon>
        <taxon>Pseudomonadati</taxon>
        <taxon>Pseudomonadota</taxon>
        <taxon>Gammaproteobacteria</taxon>
        <taxon>sulfur-oxidizing symbionts</taxon>
    </lineage>
</organism>
<proteinExistence type="predicted"/>
<name>A0A1T2KZW7_9GAMM</name>
<dbReference type="AlphaFoldDB" id="A0A1T2KZW7"/>
<dbReference type="EMBL" id="MPRL01000095">
    <property type="protein sequence ID" value="OOZ38389.1"/>
    <property type="molecule type" value="Genomic_DNA"/>
</dbReference>
<sequence length="69" mass="7788">MELIDPLVPWEPLVTRSIVHLIEEVGANNERAAEKLGYVAKHEWQKSVLVQIEEMLQRGEGAMPLAKPV</sequence>
<evidence type="ECO:0000313" key="1">
    <source>
        <dbReference type="EMBL" id="OOZ38389.1"/>
    </source>
</evidence>